<dbReference type="EMBL" id="GL435371">
    <property type="protein sequence ID" value="EFN73406.1"/>
    <property type="molecule type" value="Genomic_DNA"/>
</dbReference>
<dbReference type="InParanoid" id="E1ZZI3"/>
<dbReference type="OMA" id="DISIYEH"/>
<gene>
    <name evidence="1" type="ORF">EAG_09150</name>
</gene>
<name>E1ZZI3_CAMFO</name>
<reference evidence="1 2" key="1">
    <citation type="journal article" date="2010" name="Science">
        <title>Genomic comparison of the ants Camponotus floridanus and Harpegnathos saltator.</title>
        <authorList>
            <person name="Bonasio R."/>
            <person name="Zhang G."/>
            <person name="Ye C."/>
            <person name="Mutti N.S."/>
            <person name="Fang X."/>
            <person name="Qin N."/>
            <person name="Donahue G."/>
            <person name="Yang P."/>
            <person name="Li Q."/>
            <person name="Li C."/>
            <person name="Zhang P."/>
            <person name="Huang Z."/>
            <person name="Berger S.L."/>
            <person name="Reinberg D."/>
            <person name="Wang J."/>
            <person name="Liebig J."/>
        </authorList>
    </citation>
    <scope>NUCLEOTIDE SEQUENCE [LARGE SCALE GENOMIC DNA]</scope>
    <source>
        <strain evidence="2">C129</strain>
    </source>
</reference>
<feature type="non-terminal residue" evidence="1">
    <location>
        <position position="424"/>
    </location>
</feature>
<protein>
    <submittedName>
        <fullName evidence="1">Uncharacterized protein</fullName>
    </submittedName>
</protein>
<dbReference type="OrthoDB" id="7554291at2759"/>
<dbReference type="AlphaFoldDB" id="E1ZZI3"/>
<accession>E1ZZI3</accession>
<organism evidence="2">
    <name type="scientific">Camponotus floridanus</name>
    <name type="common">Florida carpenter ant</name>
    <dbReference type="NCBI Taxonomy" id="104421"/>
    <lineage>
        <taxon>Eukaryota</taxon>
        <taxon>Metazoa</taxon>
        <taxon>Ecdysozoa</taxon>
        <taxon>Arthropoda</taxon>
        <taxon>Hexapoda</taxon>
        <taxon>Insecta</taxon>
        <taxon>Pterygota</taxon>
        <taxon>Neoptera</taxon>
        <taxon>Endopterygota</taxon>
        <taxon>Hymenoptera</taxon>
        <taxon>Apocrita</taxon>
        <taxon>Aculeata</taxon>
        <taxon>Formicoidea</taxon>
        <taxon>Formicidae</taxon>
        <taxon>Formicinae</taxon>
        <taxon>Camponotus</taxon>
    </lineage>
</organism>
<sequence>VKVHSFICDAPARAYIKCIKSHGGYSFCDKCVETGEYVQNRIIYKSVSASRRTDLDFQLFIDEDHHTGISPLSKLPIDLVTNFPIDYMHAVCLGVMRKLLNIWMCGNLKIRLPGRLINLISERLIYYRKFIPVEFNRKSHRLTEFARWKATEFKMFLIYLGPLALKDILPIALYENFLSFHCSIFILSSEKYINKLSTQLANELLIMFIKHCENIYGSQFLIYNVHILCHLSNEVEKFGPLDNYSAFPFENYLSSLKNLVRSPHKPLEQIFRRLKEIDVSNQDNILHHEIDNILLLFLEHNSEPFPDNNLYKYKMFKKIKYKNLIVCVWQYRSADCYCYLKGKKMIQVHNILLRRHDNILFLYGKQFSSYYPYYIYPYNSKLTDIFRVKDLSNEFVIVQFEDVIAKCIVLPDENNFWVSFPLIH</sequence>
<evidence type="ECO:0000313" key="2">
    <source>
        <dbReference type="Proteomes" id="UP000000311"/>
    </source>
</evidence>
<evidence type="ECO:0000313" key="1">
    <source>
        <dbReference type="EMBL" id="EFN73406.1"/>
    </source>
</evidence>
<dbReference type="PANTHER" id="PTHR33053">
    <property type="entry name" value="PROTEIN, PUTATIVE-RELATED"/>
    <property type="match status" value="1"/>
</dbReference>
<dbReference type="Proteomes" id="UP000000311">
    <property type="component" value="Unassembled WGS sequence"/>
</dbReference>
<feature type="non-terminal residue" evidence="1">
    <location>
        <position position="1"/>
    </location>
</feature>
<proteinExistence type="predicted"/>
<keyword evidence="2" id="KW-1185">Reference proteome</keyword>